<dbReference type="PANTHER" id="PTHR22642:SF2">
    <property type="entry name" value="PROTEIN LONG AFTER FAR-RED 3"/>
    <property type="match status" value="1"/>
</dbReference>
<gene>
    <name evidence="1" type="ORF">MAR_011096</name>
</gene>
<protein>
    <submittedName>
        <fullName evidence="1">Uncharacterized protein</fullName>
    </submittedName>
</protein>
<dbReference type="EMBL" id="CP111025">
    <property type="protein sequence ID" value="WAR25392.1"/>
    <property type="molecule type" value="Genomic_DNA"/>
</dbReference>
<reference evidence="1" key="1">
    <citation type="submission" date="2022-11" db="EMBL/GenBank/DDBJ databases">
        <title>Centuries of genome instability and evolution in soft-shell clam transmissible cancer (bioRxiv).</title>
        <authorList>
            <person name="Hart S.F.M."/>
            <person name="Yonemitsu M.A."/>
            <person name="Giersch R.M."/>
            <person name="Beal B.F."/>
            <person name="Arriagada G."/>
            <person name="Davis B.W."/>
            <person name="Ostrander E.A."/>
            <person name="Goff S.P."/>
            <person name="Metzger M.J."/>
        </authorList>
    </citation>
    <scope>NUCLEOTIDE SEQUENCE</scope>
    <source>
        <strain evidence="1">MELC-2E11</strain>
        <tissue evidence="1">Siphon/mantle</tissue>
    </source>
</reference>
<sequence length="912" mass="105677">MYTINAAIRCNRVGSLLEGKMADFIVIDGDIFHIHPSNICGAKGSNIVRFLVSLRDVGKETCYEIQDILDPNRTRDKKRQHLAVALVCSREIENENHSILEEFTKYLHSGVFHIGHDRLVQKDRMAVVMNSTRRFHFTHGECRIFDPQRHFLYEIIDEGHRKAGINESVKRSSKTIYVNDSAKGTLGQMHASLKKTHTAQDGCIHLYVLFSHYVPCDIDFHECSSILDKFVSSDKQNLIIGYEAAFEFTNEKRSLEILDQNENIFIVKPKAIFKEIRSQMETFFHCANQTTYREDEKNKEYFKSNGLISKRNKLFTQPEAKLSKHGITSVCDDHCYWKSNHHKIWMNAQEDGKLNVRAIKVSCIFKLHVQVFLLSYEERQRLFLVEVAIQLYIVNYISQKMSPISSEPRSGRLPVSRSRKDLMSCLWTIATRYRALVSVGSQFMSGSRMNPVSGSVSSYTIRSASFFFSSRSIRLMSISRTSYSSRLPSCWKVHVIEISLDIEKPDWQTNSRSICDTTYSLGYQRSQPFRGIMHATQRGSQCVNLNTTVEINAAIRCNRVGSLLEGKMADFIVIDRDIFHIHPSNICGAKGLITFVKGKLTMCDSIDISEWIYKYRSNIVRFLVSLRDVGKETCYEIQDILDPNRTRDKKRQYLAVALVCTREIENENHSILKDFTKYLHSGVFHIGHDRLVQKDRMAVVMNRTRRFHFTHGECRIFDPHRHFLYEIIDEGHKKAGINESLKRASKTIYVNDSAKGTLGQMHASLKKTHTAQNGCKHLYVLYSHYVPCDIDFHECSSILDKFVSSDKRNVIIGYEAAFQFTNEKRSLEILDKNENIFIVKSKAIFKEIDSQIETFFQCTNQTTYREDEKNKEYFKSNGLISKRNKLFTQPEAKVLSRRKRHTLKRNYFYDTV</sequence>
<dbReference type="PANTHER" id="PTHR22642">
    <property type="entry name" value="IMIDAZOLONEPROPIONASE"/>
    <property type="match status" value="1"/>
</dbReference>
<keyword evidence="2" id="KW-1185">Reference proteome</keyword>
<dbReference type="InterPro" id="IPR011059">
    <property type="entry name" value="Metal-dep_hydrolase_composite"/>
</dbReference>
<dbReference type="SUPFAM" id="SSF51338">
    <property type="entry name" value="Composite domain of metallo-dependent hydrolases"/>
    <property type="match status" value="1"/>
</dbReference>
<proteinExistence type="predicted"/>
<evidence type="ECO:0000313" key="2">
    <source>
        <dbReference type="Proteomes" id="UP001164746"/>
    </source>
</evidence>
<organism evidence="1 2">
    <name type="scientific">Mya arenaria</name>
    <name type="common">Soft-shell clam</name>
    <dbReference type="NCBI Taxonomy" id="6604"/>
    <lineage>
        <taxon>Eukaryota</taxon>
        <taxon>Metazoa</taxon>
        <taxon>Spiralia</taxon>
        <taxon>Lophotrochozoa</taxon>
        <taxon>Mollusca</taxon>
        <taxon>Bivalvia</taxon>
        <taxon>Autobranchia</taxon>
        <taxon>Heteroconchia</taxon>
        <taxon>Euheterodonta</taxon>
        <taxon>Imparidentia</taxon>
        <taxon>Neoheterodontei</taxon>
        <taxon>Myida</taxon>
        <taxon>Myoidea</taxon>
        <taxon>Myidae</taxon>
        <taxon>Mya</taxon>
    </lineage>
</organism>
<name>A0ABY7FWG2_MYAAR</name>
<accession>A0ABY7FWG2</accession>
<dbReference type="Proteomes" id="UP001164746">
    <property type="component" value="Chromosome 14"/>
</dbReference>
<evidence type="ECO:0000313" key="1">
    <source>
        <dbReference type="EMBL" id="WAR25392.1"/>
    </source>
</evidence>